<dbReference type="InterPro" id="IPR011990">
    <property type="entry name" value="TPR-like_helical_dom_sf"/>
</dbReference>
<dbReference type="SMART" id="SM00671">
    <property type="entry name" value="SEL1"/>
    <property type="match status" value="2"/>
</dbReference>
<name>A0AAV3TZL1_9ALTE</name>
<evidence type="ECO:0000256" key="1">
    <source>
        <dbReference type="SAM" id="MobiDB-lite"/>
    </source>
</evidence>
<dbReference type="Proteomes" id="UP001409585">
    <property type="component" value="Unassembled WGS sequence"/>
</dbReference>
<evidence type="ECO:0000313" key="2">
    <source>
        <dbReference type="EMBL" id="GAA4935974.1"/>
    </source>
</evidence>
<dbReference type="SUPFAM" id="SSF81901">
    <property type="entry name" value="HCP-like"/>
    <property type="match status" value="1"/>
</dbReference>
<keyword evidence="3" id="KW-1185">Reference proteome</keyword>
<dbReference type="AlphaFoldDB" id="A0AAV3TZL1"/>
<dbReference type="InterPro" id="IPR006597">
    <property type="entry name" value="Sel1-like"/>
</dbReference>
<dbReference type="PANTHER" id="PTHR11102:SF160">
    <property type="entry name" value="ERAD-ASSOCIATED E3 UBIQUITIN-PROTEIN LIGASE COMPONENT HRD3"/>
    <property type="match status" value="1"/>
</dbReference>
<dbReference type="PANTHER" id="PTHR11102">
    <property type="entry name" value="SEL-1-LIKE PROTEIN"/>
    <property type="match status" value="1"/>
</dbReference>
<dbReference type="Pfam" id="PF08238">
    <property type="entry name" value="Sel1"/>
    <property type="match status" value="2"/>
</dbReference>
<comment type="caution">
    <text evidence="2">The sequence shown here is derived from an EMBL/GenBank/DDBJ whole genome shotgun (WGS) entry which is preliminary data.</text>
</comment>
<organism evidence="2 3">
    <name type="scientific">Halioxenophilus aromaticivorans</name>
    <dbReference type="NCBI Taxonomy" id="1306992"/>
    <lineage>
        <taxon>Bacteria</taxon>
        <taxon>Pseudomonadati</taxon>
        <taxon>Pseudomonadota</taxon>
        <taxon>Gammaproteobacteria</taxon>
        <taxon>Alteromonadales</taxon>
        <taxon>Alteromonadaceae</taxon>
        <taxon>Halioxenophilus</taxon>
    </lineage>
</organism>
<protein>
    <submittedName>
        <fullName evidence="2">Tetratricopeptide repeat protein</fullName>
    </submittedName>
</protein>
<reference evidence="3" key="1">
    <citation type="journal article" date="2019" name="Int. J. Syst. Evol. Microbiol.">
        <title>The Global Catalogue of Microorganisms (GCM) 10K type strain sequencing project: providing services to taxonomists for standard genome sequencing and annotation.</title>
        <authorList>
            <consortium name="The Broad Institute Genomics Platform"/>
            <consortium name="The Broad Institute Genome Sequencing Center for Infectious Disease"/>
            <person name="Wu L."/>
            <person name="Ma J."/>
        </authorList>
    </citation>
    <scope>NUCLEOTIDE SEQUENCE [LARGE SCALE GENOMIC DNA]</scope>
    <source>
        <strain evidence="3">JCM 19134</strain>
    </source>
</reference>
<feature type="region of interest" description="Disordered" evidence="1">
    <location>
        <begin position="1"/>
        <end position="23"/>
    </location>
</feature>
<sequence length="167" mass="19594">MRICDDSGCSERSTQETNTEYKPVEAKSEEMIALEKLAAKEPKAAYDLALRLFRGDGVKQDSYESLQWMRKAAERGSLDAQKALGRLYLTGLEEMGSDPAEAEKWLMIAAGRGDKESEELLAEASAAKKNEQNYYQWRTRWRNVFYGYWYRGYRYLGYWRSGYWYYY</sequence>
<evidence type="ECO:0000313" key="3">
    <source>
        <dbReference type="Proteomes" id="UP001409585"/>
    </source>
</evidence>
<gene>
    <name evidence="2" type="ORF">GCM10025791_12050</name>
</gene>
<dbReference type="Gene3D" id="1.25.40.10">
    <property type="entry name" value="Tetratricopeptide repeat domain"/>
    <property type="match status" value="1"/>
</dbReference>
<accession>A0AAV3TZL1</accession>
<dbReference type="EMBL" id="BAABLX010000007">
    <property type="protein sequence ID" value="GAA4935974.1"/>
    <property type="molecule type" value="Genomic_DNA"/>
</dbReference>
<feature type="compositionally biased region" description="Polar residues" evidence="1">
    <location>
        <begin position="10"/>
        <end position="20"/>
    </location>
</feature>
<proteinExistence type="predicted"/>
<dbReference type="InterPro" id="IPR050767">
    <property type="entry name" value="Sel1_AlgK"/>
</dbReference>